<dbReference type="GO" id="GO:0030255">
    <property type="term" value="P:protein secretion by the type IV secretion system"/>
    <property type="evidence" value="ECO:0007669"/>
    <property type="project" value="InterPro"/>
</dbReference>
<gene>
    <name evidence="7" type="ORF">ABU614_06625</name>
</gene>
<keyword evidence="2 6" id="KW-0812">Transmembrane</keyword>
<feature type="transmembrane region" description="Helical" evidence="6">
    <location>
        <begin position="172"/>
        <end position="191"/>
    </location>
</feature>
<evidence type="ECO:0000256" key="6">
    <source>
        <dbReference type="SAM" id="Phobius"/>
    </source>
</evidence>
<dbReference type="AlphaFoldDB" id="A0AAU8MWT4"/>
<comment type="subcellular location">
    <subcellularLocation>
        <location evidence="1">Membrane</location>
        <topology evidence="1">Multi-pass membrane protein</topology>
    </subcellularLocation>
</comment>
<keyword evidence="3 6" id="KW-1133">Transmembrane helix</keyword>
<organism evidence="7">
    <name type="scientific">Lysobacter firmicutimachus</name>
    <dbReference type="NCBI Taxonomy" id="1792846"/>
    <lineage>
        <taxon>Bacteria</taxon>
        <taxon>Pseudomonadati</taxon>
        <taxon>Pseudomonadota</taxon>
        <taxon>Gammaproteobacteria</taxon>
        <taxon>Lysobacterales</taxon>
        <taxon>Lysobacteraceae</taxon>
        <taxon>Lysobacter</taxon>
    </lineage>
</organism>
<dbReference type="Pfam" id="PF04610">
    <property type="entry name" value="TrbL"/>
    <property type="match status" value="1"/>
</dbReference>
<evidence type="ECO:0000256" key="3">
    <source>
        <dbReference type="ARBA" id="ARBA00022989"/>
    </source>
</evidence>
<feature type="region of interest" description="Disordered" evidence="5">
    <location>
        <begin position="314"/>
        <end position="380"/>
    </location>
</feature>
<feature type="transmembrane region" description="Helical" evidence="6">
    <location>
        <begin position="91"/>
        <end position="110"/>
    </location>
</feature>
<dbReference type="RefSeq" id="WP_363799814.1">
    <property type="nucleotide sequence ID" value="NZ_CP159925.1"/>
</dbReference>
<feature type="transmembrane region" description="Helical" evidence="6">
    <location>
        <begin position="279"/>
        <end position="299"/>
    </location>
</feature>
<feature type="compositionally biased region" description="Polar residues" evidence="5">
    <location>
        <begin position="351"/>
        <end position="368"/>
    </location>
</feature>
<feature type="compositionally biased region" description="Polar residues" evidence="5">
    <location>
        <begin position="330"/>
        <end position="340"/>
    </location>
</feature>
<reference evidence="7" key="1">
    <citation type="submission" date="2024-06" db="EMBL/GenBank/DDBJ databases">
        <authorList>
            <person name="Li S."/>
        </authorList>
    </citation>
    <scope>NUCLEOTIDE SEQUENCE</scope>
    <source>
        <strain evidence="7">SR10</strain>
    </source>
</reference>
<dbReference type="EMBL" id="CP159925">
    <property type="protein sequence ID" value="XCO76456.1"/>
    <property type="molecule type" value="Genomic_DNA"/>
</dbReference>
<feature type="transmembrane region" description="Helical" evidence="6">
    <location>
        <begin position="53"/>
        <end position="71"/>
    </location>
</feature>
<feature type="transmembrane region" description="Helical" evidence="6">
    <location>
        <begin position="222"/>
        <end position="244"/>
    </location>
</feature>
<dbReference type="InterPro" id="IPR007688">
    <property type="entry name" value="Conjugal_tfr_TrbL/VirB6"/>
</dbReference>
<evidence type="ECO:0000256" key="4">
    <source>
        <dbReference type="ARBA" id="ARBA00023136"/>
    </source>
</evidence>
<feature type="compositionally biased region" description="Low complexity" evidence="5">
    <location>
        <begin position="314"/>
        <end position="329"/>
    </location>
</feature>
<name>A0AAU8MWT4_9GAMM</name>
<proteinExistence type="predicted"/>
<feature type="transmembrane region" description="Helical" evidence="6">
    <location>
        <begin position="197"/>
        <end position="215"/>
    </location>
</feature>
<dbReference type="GO" id="GO:0016020">
    <property type="term" value="C:membrane"/>
    <property type="evidence" value="ECO:0007669"/>
    <property type="project" value="UniProtKB-SubCell"/>
</dbReference>
<feature type="compositionally biased region" description="Basic and acidic residues" evidence="5">
    <location>
        <begin position="369"/>
        <end position="380"/>
    </location>
</feature>
<evidence type="ECO:0000256" key="5">
    <source>
        <dbReference type="SAM" id="MobiDB-lite"/>
    </source>
</evidence>
<evidence type="ECO:0000256" key="2">
    <source>
        <dbReference type="ARBA" id="ARBA00022692"/>
    </source>
</evidence>
<protein>
    <submittedName>
        <fullName evidence="7">Type IV secretion system protein</fullName>
    </submittedName>
</protein>
<evidence type="ECO:0000256" key="1">
    <source>
        <dbReference type="ARBA" id="ARBA00004141"/>
    </source>
</evidence>
<keyword evidence="4 6" id="KW-0472">Membrane</keyword>
<accession>A0AAU8MWT4</accession>
<evidence type="ECO:0000313" key="7">
    <source>
        <dbReference type="EMBL" id="XCO76456.1"/>
    </source>
</evidence>
<sequence length="380" mass="40235">MDLLSNASGIVDWLSPSGGAGIGDYMGFRLINTYLTSRIGDFGLAMMGRMMKFVAGIAVSVVTLWVLSQGYRILTGQLRDPLMKLVVDGLKIALCLGIATSMGVGGVKLYTLLTHDMDEAVHELVTGNKGQTTADAVDKNLAYLQIAMTAIDSVQVLDGNPELLEEKRTAKFFAGLGAAGPAIAAGVMLLLMKIVVAMWVGFGPLFVFAFAFDATKAMFHRWLQYGLGALFTMAMLSFISGLILDLMMRVSAATWLIKLTNISGASAEGISGQAMEQGGMGLILTMLIISVPPIAAHFFQGQVGNFMHFSAFSSQGQPGVQGQPPGSSQAAPVNPNTPTVPQAGAKHGPDSTYNHANRVSGQPIGSQENRVKSADEVRKD</sequence>